<evidence type="ECO:0000256" key="2">
    <source>
        <dbReference type="ARBA" id="ARBA00007886"/>
    </source>
</evidence>
<keyword evidence="3" id="KW-0309">Germination</keyword>
<dbReference type="InterPro" id="IPR046953">
    <property type="entry name" value="Spore_GerAC-like_C"/>
</dbReference>
<dbReference type="InterPro" id="IPR008844">
    <property type="entry name" value="Spore_GerAC-like"/>
</dbReference>
<name>A0A926EZN2_9FIRM</name>
<dbReference type="EMBL" id="JACRTK010000004">
    <property type="protein sequence ID" value="MBC8591323.1"/>
    <property type="molecule type" value="Genomic_DNA"/>
</dbReference>
<comment type="similarity">
    <text evidence="2">Belongs to the GerABKC lipoprotein family.</text>
</comment>
<evidence type="ECO:0000256" key="1">
    <source>
        <dbReference type="ARBA" id="ARBA00004635"/>
    </source>
</evidence>
<proteinExistence type="inferred from homology"/>
<dbReference type="NCBIfam" id="TIGR02887">
    <property type="entry name" value="spore_ger_x_C"/>
    <property type="match status" value="1"/>
</dbReference>
<dbReference type="Proteomes" id="UP000601522">
    <property type="component" value="Unassembled WGS sequence"/>
</dbReference>
<evidence type="ECO:0000256" key="6">
    <source>
        <dbReference type="ARBA" id="ARBA00023139"/>
    </source>
</evidence>
<evidence type="ECO:0000256" key="3">
    <source>
        <dbReference type="ARBA" id="ARBA00022544"/>
    </source>
</evidence>
<dbReference type="PROSITE" id="PS51257">
    <property type="entry name" value="PROKAR_LIPOPROTEIN"/>
    <property type="match status" value="1"/>
</dbReference>
<keyword evidence="6" id="KW-0564">Palmitate</keyword>
<dbReference type="Pfam" id="PF25198">
    <property type="entry name" value="Spore_GerAC_N"/>
    <property type="match status" value="1"/>
</dbReference>
<dbReference type="InterPro" id="IPR038501">
    <property type="entry name" value="Spore_GerAC_C_sf"/>
</dbReference>
<evidence type="ECO:0000256" key="5">
    <source>
        <dbReference type="ARBA" id="ARBA00023136"/>
    </source>
</evidence>
<organism evidence="10 11">
    <name type="scientific">Wansuia hejianensis</name>
    <dbReference type="NCBI Taxonomy" id="2763667"/>
    <lineage>
        <taxon>Bacteria</taxon>
        <taxon>Bacillati</taxon>
        <taxon>Bacillota</taxon>
        <taxon>Clostridia</taxon>
        <taxon>Lachnospirales</taxon>
        <taxon>Lachnospiraceae</taxon>
        <taxon>Wansuia</taxon>
    </lineage>
</organism>
<dbReference type="PANTHER" id="PTHR35789:SF1">
    <property type="entry name" value="SPORE GERMINATION PROTEIN B3"/>
    <property type="match status" value="1"/>
</dbReference>
<evidence type="ECO:0000313" key="11">
    <source>
        <dbReference type="Proteomes" id="UP000601522"/>
    </source>
</evidence>
<keyword evidence="11" id="KW-1185">Reference proteome</keyword>
<dbReference type="AlphaFoldDB" id="A0A926EZN2"/>
<comment type="subcellular location">
    <subcellularLocation>
        <location evidence="1">Membrane</location>
        <topology evidence="1">Lipid-anchor</topology>
    </subcellularLocation>
</comment>
<evidence type="ECO:0000259" key="9">
    <source>
        <dbReference type="Pfam" id="PF25198"/>
    </source>
</evidence>
<accession>A0A926EZN2</accession>
<sequence length="411" mass="46604">MKELISQWKKTFIILSLIFCMLLTSCTGARELDTLGIVIAVGIDIENGKIIVTNEVINPASGKESKTASSQDNTLFVQGIGNTVEEAIINTTLTFDRRLYYPHNYLVILGEEFAKAGISEHIDILSRGKEQREQAYMLVAKGTRACDVMGINSGISKSSGRYIYQIIEEDIYNGQTRTITINEFLKYHFKEREEYILGVVRPIEKPQINKNKTEDKIQVICVEGGAVFKEDTLVGYYMGDEMLGFNFLIDDLKMANISFESPKYLQKNHNLISEKGSLSSVEIFRSKTKKSLKVIDGRLHLFIDVEFRGLLAEETQGIDISKPGMIREMEKACGEKVKSHIANVMNKAQKEFGIDTFGIGELVHRKYPKLWKEIKDNWSQVFVDLDYTINVKAHINDTGFTNTPPNIRKDK</sequence>
<evidence type="ECO:0000259" key="8">
    <source>
        <dbReference type="Pfam" id="PF05504"/>
    </source>
</evidence>
<dbReference type="RefSeq" id="WP_249324190.1">
    <property type="nucleotide sequence ID" value="NZ_JACRTK010000004.1"/>
</dbReference>
<gene>
    <name evidence="10" type="ORF">H8689_09400</name>
</gene>
<evidence type="ECO:0000256" key="7">
    <source>
        <dbReference type="ARBA" id="ARBA00023288"/>
    </source>
</evidence>
<dbReference type="GO" id="GO:0016020">
    <property type="term" value="C:membrane"/>
    <property type="evidence" value="ECO:0007669"/>
    <property type="project" value="UniProtKB-SubCell"/>
</dbReference>
<dbReference type="GO" id="GO:0009847">
    <property type="term" value="P:spore germination"/>
    <property type="evidence" value="ECO:0007669"/>
    <property type="project" value="InterPro"/>
</dbReference>
<keyword evidence="5" id="KW-0472">Membrane</keyword>
<evidence type="ECO:0000313" key="10">
    <source>
        <dbReference type="EMBL" id="MBC8591323.1"/>
    </source>
</evidence>
<dbReference type="Gene3D" id="3.30.300.210">
    <property type="entry name" value="Nutrient germinant receptor protein C, domain 3"/>
    <property type="match status" value="1"/>
</dbReference>
<dbReference type="InterPro" id="IPR057336">
    <property type="entry name" value="GerAC_N"/>
</dbReference>
<evidence type="ECO:0000256" key="4">
    <source>
        <dbReference type="ARBA" id="ARBA00022729"/>
    </source>
</evidence>
<reference evidence="10 11" key="1">
    <citation type="submission" date="2020-08" db="EMBL/GenBank/DDBJ databases">
        <title>Genome public.</title>
        <authorList>
            <person name="Liu C."/>
            <person name="Sun Q."/>
        </authorList>
    </citation>
    <scope>NUCLEOTIDE SEQUENCE [LARGE SCALE GENOMIC DNA]</scope>
    <source>
        <strain evidence="10 11">NSJ-26</strain>
    </source>
</reference>
<keyword evidence="4" id="KW-0732">Signal</keyword>
<feature type="domain" description="Spore germination GerAC-like C-terminal" evidence="8">
    <location>
        <begin position="223"/>
        <end position="399"/>
    </location>
</feature>
<comment type="caution">
    <text evidence="10">The sequence shown here is derived from an EMBL/GenBank/DDBJ whole genome shotgun (WGS) entry which is preliminary data.</text>
</comment>
<feature type="domain" description="Spore germination protein N-terminal" evidence="9">
    <location>
        <begin position="29"/>
        <end position="200"/>
    </location>
</feature>
<protein>
    <submittedName>
        <fullName evidence="10">Ger(X)C family spore germination protein</fullName>
    </submittedName>
</protein>
<dbReference type="Pfam" id="PF05504">
    <property type="entry name" value="Spore_GerAC"/>
    <property type="match status" value="1"/>
</dbReference>
<keyword evidence="7" id="KW-0449">Lipoprotein</keyword>
<dbReference type="PANTHER" id="PTHR35789">
    <property type="entry name" value="SPORE GERMINATION PROTEIN B3"/>
    <property type="match status" value="1"/>
</dbReference>